<sequence>MGWGFGIGVLCWFSATRSGTTPERYGNDFTVFYAAARQVWLTGNPYEIPIRAATPYLYPPLFAQLLVPLAWLPLPVAAFLWAAGNVLAAGWLWRLVQRVLPPTPTPNLMYAGWWLALGPVLLGNFLLGQVNLWIAALVTFALLADAHRQRAATGGLALAAAVSVKLSPALLIPYFVGRRAWRLLAWWAVWMVLGNALSCGALGTHRWAILHDWYREIILQGWHFDFAVASNQSLYGALLRAVRWAGVGGQLPYWPVALLGSGGLFLLGQAHCRGVGTSVYRAAAVAGAWGVLGSQLSWVAHFATLALVVAILLRCQKNHSLERMWLVAFGVCTWSSFQVVPGILRLGVEAWSLFTLVGLGATLTLVFLTEQDLPERLETTE</sequence>
<evidence type="ECO:0000256" key="2">
    <source>
        <dbReference type="ARBA" id="ARBA00022475"/>
    </source>
</evidence>
<protein>
    <submittedName>
        <fullName evidence="9">DUF2029 domain-containing protein</fullName>
    </submittedName>
</protein>
<keyword evidence="6 8" id="KW-0472">Membrane</keyword>
<evidence type="ECO:0000256" key="3">
    <source>
        <dbReference type="ARBA" id="ARBA00022679"/>
    </source>
</evidence>
<feature type="transmembrane region" description="Helical" evidence="8">
    <location>
        <begin position="183"/>
        <end position="203"/>
    </location>
</feature>
<keyword evidence="3" id="KW-0808">Transferase</keyword>
<evidence type="ECO:0000256" key="1">
    <source>
        <dbReference type="ARBA" id="ARBA00004651"/>
    </source>
</evidence>
<evidence type="ECO:0000256" key="4">
    <source>
        <dbReference type="ARBA" id="ARBA00022692"/>
    </source>
</evidence>
<reference evidence="9 10" key="1">
    <citation type="submission" date="2021-03" db="EMBL/GenBank/DDBJ databases">
        <title>Genomic and phenotypic characterization of Chloracidobacterium isolates provides evidence for multiple species.</title>
        <authorList>
            <person name="Saini M.K."/>
            <person name="Costas A.M.G."/>
            <person name="Tank M."/>
            <person name="Bryant D.A."/>
        </authorList>
    </citation>
    <scope>NUCLEOTIDE SEQUENCE [LARGE SCALE GENOMIC DNA]</scope>
    <source>
        <strain evidence="9 10">N</strain>
    </source>
</reference>
<keyword evidence="5 8" id="KW-1133">Transmembrane helix</keyword>
<evidence type="ECO:0000256" key="5">
    <source>
        <dbReference type="ARBA" id="ARBA00022989"/>
    </source>
</evidence>
<keyword evidence="4 8" id="KW-0812">Transmembrane</keyword>
<keyword evidence="2" id="KW-1003">Cell membrane</keyword>
<gene>
    <name evidence="9" type="ORF">J8C05_11700</name>
</gene>
<dbReference type="RefSeq" id="WP_211423718.1">
    <property type="nucleotide sequence ID" value="NZ_CP072643.1"/>
</dbReference>
<feature type="transmembrane region" description="Helical" evidence="8">
    <location>
        <begin position="350"/>
        <end position="368"/>
    </location>
</feature>
<keyword evidence="10" id="KW-1185">Reference proteome</keyword>
<evidence type="ECO:0000313" key="10">
    <source>
        <dbReference type="Proteomes" id="UP000677668"/>
    </source>
</evidence>
<evidence type="ECO:0000256" key="8">
    <source>
        <dbReference type="SAM" id="Phobius"/>
    </source>
</evidence>
<dbReference type="Pfam" id="PF09594">
    <property type="entry name" value="GT87"/>
    <property type="match status" value="1"/>
</dbReference>
<proteinExistence type="inferred from homology"/>
<dbReference type="InterPro" id="IPR018584">
    <property type="entry name" value="GT87"/>
</dbReference>
<dbReference type="Proteomes" id="UP000677668">
    <property type="component" value="Chromosome 2"/>
</dbReference>
<feature type="transmembrane region" description="Helical" evidence="8">
    <location>
        <begin position="325"/>
        <end position="344"/>
    </location>
</feature>
<accession>A0ABX8B5Y8</accession>
<evidence type="ECO:0000313" key="9">
    <source>
        <dbReference type="EMBL" id="QUV95497.1"/>
    </source>
</evidence>
<evidence type="ECO:0000256" key="7">
    <source>
        <dbReference type="ARBA" id="ARBA00024033"/>
    </source>
</evidence>
<feature type="transmembrane region" description="Helical" evidence="8">
    <location>
        <begin position="296"/>
        <end position="313"/>
    </location>
</feature>
<feature type="transmembrane region" description="Helical" evidence="8">
    <location>
        <begin position="70"/>
        <end position="93"/>
    </location>
</feature>
<dbReference type="EMBL" id="CP072643">
    <property type="protein sequence ID" value="QUV95497.1"/>
    <property type="molecule type" value="Genomic_DNA"/>
</dbReference>
<organism evidence="9 10">
    <name type="scientific">Chloracidobacterium sp. N</name>
    <dbReference type="NCBI Taxonomy" id="2821540"/>
    <lineage>
        <taxon>Bacteria</taxon>
        <taxon>Pseudomonadati</taxon>
        <taxon>Acidobacteriota</taxon>
        <taxon>Terriglobia</taxon>
        <taxon>Terriglobales</taxon>
        <taxon>Acidobacteriaceae</taxon>
        <taxon>Chloracidobacterium</taxon>
        <taxon>Chloracidobacterium aggregatum</taxon>
    </lineage>
</organism>
<feature type="transmembrane region" description="Helical" evidence="8">
    <location>
        <begin position="156"/>
        <end position="176"/>
    </location>
</feature>
<name>A0ABX8B5Y8_9BACT</name>
<comment type="subcellular location">
    <subcellularLocation>
        <location evidence="1">Cell membrane</location>
        <topology evidence="1">Multi-pass membrane protein</topology>
    </subcellularLocation>
</comment>
<comment type="similarity">
    <text evidence="7">Belongs to the glycosyltransferase 87 family.</text>
</comment>
<feature type="transmembrane region" description="Helical" evidence="8">
    <location>
        <begin position="114"/>
        <end position="144"/>
    </location>
</feature>
<evidence type="ECO:0000256" key="6">
    <source>
        <dbReference type="ARBA" id="ARBA00023136"/>
    </source>
</evidence>